<dbReference type="EMBL" id="CAEZZO010000071">
    <property type="protein sequence ID" value="CAB4767462.1"/>
    <property type="molecule type" value="Genomic_DNA"/>
</dbReference>
<proteinExistence type="predicted"/>
<organism evidence="3">
    <name type="scientific">freshwater metagenome</name>
    <dbReference type="NCBI Taxonomy" id="449393"/>
    <lineage>
        <taxon>unclassified sequences</taxon>
        <taxon>metagenomes</taxon>
        <taxon>ecological metagenomes</taxon>
    </lineage>
</organism>
<reference evidence="3" key="1">
    <citation type="submission" date="2020-05" db="EMBL/GenBank/DDBJ databases">
        <authorList>
            <person name="Chiriac C."/>
            <person name="Salcher M."/>
            <person name="Ghai R."/>
            <person name="Kavagutti S V."/>
        </authorList>
    </citation>
    <scope>NUCLEOTIDE SEQUENCE</scope>
</reference>
<name>A0A6J6V5H1_9ZZZZ</name>
<evidence type="ECO:0000313" key="2">
    <source>
        <dbReference type="EMBL" id="CAB4767267.1"/>
    </source>
</evidence>
<dbReference type="EMBL" id="CAEZZO010000070">
    <property type="protein sequence ID" value="CAB4767267.1"/>
    <property type="molecule type" value="Genomic_DNA"/>
</dbReference>
<dbReference type="AlphaFoldDB" id="A0A6J6V5H1"/>
<protein>
    <submittedName>
        <fullName evidence="3">Unannotated protein</fullName>
    </submittedName>
</protein>
<sequence>MSSITASANRNDRSDATALLPTKVSNPTAKAISVATGIPHPLASTEPAIIK</sequence>
<evidence type="ECO:0000313" key="3">
    <source>
        <dbReference type="EMBL" id="CAB4767462.1"/>
    </source>
</evidence>
<gene>
    <name evidence="2" type="ORF">UFOPK2886_00558</name>
    <name evidence="3" type="ORF">UFOPK2886_00571</name>
</gene>
<evidence type="ECO:0000256" key="1">
    <source>
        <dbReference type="SAM" id="MobiDB-lite"/>
    </source>
</evidence>
<feature type="region of interest" description="Disordered" evidence="1">
    <location>
        <begin position="1"/>
        <end position="22"/>
    </location>
</feature>
<accession>A0A6J6V5H1</accession>